<protein>
    <submittedName>
        <fullName evidence="4">Polymerase/histidinol phosphatase-like protein</fullName>
    </submittedName>
</protein>
<dbReference type="PANTHER" id="PTHR42924">
    <property type="entry name" value="EXONUCLEASE"/>
    <property type="match status" value="1"/>
</dbReference>
<evidence type="ECO:0000256" key="2">
    <source>
        <dbReference type="SAM" id="Phobius"/>
    </source>
</evidence>
<dbReference type="InterPro" id="IPR016195">
    <property type="entry name" value="Pol/histidinol_Pase-like"/>
</dbReference>
<dbReference type="AlphaFoldDB" id="A0A8H8DL30"/>
<dbReference type="SUPFAM" id="SSF89550">
    <property type="entry name" value="PHP domain-like"/>
    <property type="match status" value="1"/>
</dbReference>
<evidence type="ECO:0000313" key="4">
    <source>
        <dbReference type="EMBL" id="KAG5462263.1"/>
    </source>
</evidence>
<reference evidence="4 5" key="1">
    <citation type="journal article" name="Sci. Rep.">
        <title>Genome-scale phylogenetic analyses confirm Olpidium as the closest living zoosporic fungus to the non-flagellated, terrestrial fungi.</title>
        <authorList>
            <person name="Chang Y."/>
            <person name="Rochon D."/>
            <person name="Sekimoto S."/>
            <person name="Wang Y."/>
            <person name="Chovatia M."/>
            <person name="Sandor L."/>
            <person name="Salamov A."/>
            <person name="Grigoriev I.V."/>
            <person name="Stajich J.E."/>
            <person name="Spatafora J.W."/>
        </authorList>
    </citation>
    <scope>NUCLEOTIDE SEQUENCE [LARGE SCALE GENOMIC DNA]</scope>
    <source>
        <strain evidence="4">S191</strain>
    </source>
</reference>
<name>A0A8H8DL30_9FUNG</name>
<dbReference type="InterPro" id="IPR003141">
    <property type="entry name" value="Pol/His_phosphatase_N"/>
</dbReference>
<dbReference type="Gene3D" id="3.20.20.140">
    <property type="entry name" value="Metal-dependent hydrolases"/>
    <property type="match status" value="1"/>
</dbReference>
<feature type="region of interest" description="Disordered" evidence="1">
    <location>
        <begin position="1"/>
        <end position="73"/>
    </location>
</feature>
<gene>
    <name evidence="4" type="ORF">BJ554DRAFT_5435</name>
</gene>
<proteinExistence type="predicted"/>
<evidence type="ECO:0000256" key="1">
    <source>
        <dbReference type="SAM" id="MobiDB-lite"/>
    </source>
</evidence>
<feature type="transmembrane region" description="Helical" evidence="2">
    <location>
        <begin position="90"/>
        <end position="111"/>
    </location>
</feature>
<sequence length="447" mass="48447">MAGSALSAAPTSSGVTSRGAAPPPPGTTEQDVLEPPEDDQTLAGFPARTEPLPREADGPPGCSDSDVASGLRPTAPKDVLTRAKSYSLAAGARLATLVAVFVVLFALFTLIRYRVSMPEPHDYHDLQFDWTPFDPRYLEPLDKGFGQYNVLADTHSHTTFSDGSRTHPVSHPPPTSARKLILSRMAPAQLVSWAKVNGFDALIVSDHNTLEGALATRDWAAKNEPGFIVIPAMEYSSCRVHMNLIGIDQMIELAPAVPTNDELKRMIDKVHSLGGIVSVNHIPWSNTTNAGFQVARLPNHPSRDELLAMGVDAFEVTNQGEFDTISWAFARSRNATSGRPLGAFTGSDVHYPESPAWGWTAVNVAERTAEAVLEELRNARNTILFEPSGTRGTFAVRHNPAYLAVEPLDALASYSTIFYEVKLFTGRWSGNGRLSRSCFPLCGGVRI</sequence>
<dbReference type="OrthoDB" id="16564at2759"/>
<keyword evidence="2" id="KW-0472">Membrane</keyword>
<dbReference type="PANTHER" id="PTHR42924:SF3">
    <property type="entry name" value="POLYMERASE_HISTIDINOL PHOSPHATASE N-TERMINAL DOMAIN-CONTAINING PROTEIN"/>
    <property type="match status" value="1"/>
</dbReference>
<evidence type="ECO:0000259" key="3">
    <source>
        <dbReference type="SMART" id="SM00481"/>
    </source>
</evidence>
<organism evidence="4 5">
    <name type="scientific">Olpidium bornovanus</name>
    <dbReference type="NCBI Taxonomy" id="278681"/>
    <lineage>
        <taxon>Eukaryota</taxon>
        <taxon>Fungi</taxon>
        <taxon>Fungi incertae sedis</taxon>
        <taxon>Olpidiomycota</taxon>
        <taxon>Olpidiomycotina</taxon>
        <taxon>Olpidiomycetes</taxon>
        <taxon>Olpidiales</taxon>
        <taxon>Olpidiaceae</taxon>
        <taxon>Olpidium</taxon>
    </lineage>
</organism>
<dbReference type="InterPro" id="IPR052018">
    <property type="entry name" value="PHP_domain"/>
</dbReference>
<dbReference type="GO" id="GO:0035312">
    <property type="term" value="F:5'-3' DNA exonuclease activity"/>
    <property type="evidence" value="ECO:0007669"/>
    <property type="project" value="TreeGrafter"/>
</dbReference>
<dbReference type="SMART" id="SM00481">
    <property type="entry name" value="POLIIIAc"/>
    <property type="match status" value="1"/>
</dbReference>
<evidence type="ECO:0000313" key="5">
    <source>
        <dbReference type="Proteomes" id="UP000673691"/>
    </source>
</evidence>
<dbReference type="NCBIfam" id="NF038032">
    <property type="entry name" value="CehA_McbA_metalo"/>
    <property type="match status" value="1"/>
</dbReference>
<keyword evidence="2" id="KW-0812">Transmembrane</keyword>
<feature type="domain" description="Polymerase/histidinol phosphatase N-terminal" evidence="3">
    <location>
        <begin position="152"/>
        <end position="239"/>
    </location>
</feature>
<accession>A0A8H8DL30</accession>
<dbReference type="GO" id="GO:0004534">
    <property type="term" value="F:5'-3' RNA exonuclease activity"/>
    <property type="evidence" value="ECO:0007669"/>
    <property type="project" value="TreeGrafter"/>
</dbReference>
<dbReference type="Proteomes" id="UP000673691">
    <property type="component" value="Unassembled WGS sequence"/>
</dbReference>
<feature type="compositionally biased region" description="Acidic residues" evidence="1">
    <location>
        <begin position="31"/>
        <end position="40"/>
    </location>
</feature>
<keyword evidence="5" id="KW-1185">Reference proteome</keyword>
<comment type="caution">
    <text evidence="4">The sequence shown here is derived from an EMBL/GenBank/DDBJ whole genome shotgun (WGS) entry which is preliminary data.</text>
</comment>
<keyword evidence="2" id="KW-1133">Transmembrane helix</keyword>
<dbReference type="EMBL" id="JAEFCI010002397">
    <property type="protein sequence ID" value="KAG5462263.1"/>
    <property type="molecule type" value="Genomic_DNA"/>
</dbReference>